<keyword evidence="2" id="KW-1185">Reference proteome</keyword>
<evidence type="ECO:0000313" key="2">
    <source>
        <dbReference type="Proteomes" id="UP000478052"/>
    </source>
</evidence>
<reference evidence="1 2" key="1">
    <citation type="submission" date="2019-08" db="EMBL/GenBank/DDBJ databases">
        <title>Whole genome of Aphis craccivora.</title>
        <authorList>
            <person name="Voronova N.V."/>
            <person name="Shulinski R.S."/>
            <person name="Bandarenka Y.V."/>
            <person name="Zhorov D.G."/>
            <person name="Warner D."/>
        </authorList>
    </citation>
    <scope>NUCLEOTIDE SEQUENCE [LARGE SCALE GENOMIC DNA]</scope>
    <source>
        <strain evidence="1">180601</strain>
        <tissue evidence="1">Whole Body</tissue>
    </source>
</reference>
<evidence type="ECO:0000313" key="1">
    <source>
        <dbReference type="EMBL" id="KAF0760947.1"/>
    </source>
</evidence>
<protein>
    <submittedName>
        <fullName evidence="1">Uncharacterized protein</fullName>
    </submittedName>
</protein>
<proteinExistence type="predicted"/>
<sequence>MRQFQTMGWFPM</sequence>
<gene>
    <name evidence="1" type="ORF">FWK35_00018412</name>
</gene>
<accession>A0A6G0YTB8</accession>
<name>A0A6G0YTB8_APHCR</name>
<dbReference type="EMBL" id="VUJU01002533">
    <property type="protein sequence ID" value="KAF0760947.1"/>
    <property type="molecule type" value="Genomic_DNA"/>
</dbReference>
<comment type="caution">
    <text evidence="1">The sequence shown here is derived from an EMBL/GenBank/DDBJ whole genome shotgun (WGS) entry which is preliminary data.</text>
</comment>
<dbReference type="Proteomes" id="UP000478052">
    <property type="component" value="Unassembled WGS sequence"/>
</dbReference>
<organism evidence="1 2">
    <name type="scientific">Aphis craccivora</name>
    <name type="common">Cowpea aphid</name>
    <dbReference type="NCBI Taxonomy" id="307492"/>
    <lineage>
        <taxon>Eukaryota</taxon>
        <taxon>Metazoa</taxon>
        <taxon>Ecdysozoa</taxon>
        <taxon>Arthropoda</taxon>
        <taxon>Hexapoda</taxon>
        <taxon>Insecta</taxon>
        <taxon>Pterygota</taxon>
        <taxon>Neoptera</taxon>
        <taxon>Paraneoptera</taxon>
        <taxon>Hemiptera</taxon>
        <taxon>Sternorrhyncha</taxon>
        <taxon>Aphidomorpha</taxon>
        <taxon>Aphidoidea</taxon>
        <taxon>Aphididae</taxon>
        <taxon>Aphidini</taxon>
        <taxon>Aphis</taxon>
        <taxon>Aphis</taxon>
    </lineage>
</organism>